<proteinExistence type="predicted"/>
<dbReference type="Proteomes" id="UP000054928">
    <property type="component" value="Unassembled WGS sequence"/>
</dbReference>
<evidence type="ECO:0000313" key="2">
    <source>
        <dbReference type="Proteomes" id="UP000054928"/>
    </source>
</evidence>
<protein>
    <submittedName>
        <fullName evidence="1">Uncharacterized protein</fullName>
    </submittedName>
</protein>
<sequence>MQRLSPASWFLRRNKALVYLCSRAYCLNRELPPHALEAALTMKAVTILVQVSHPIFAMVKEARRLTHILTKLFQRIL</sequence>
<dbReference type="EMBL" id="CCYD01000653">
    <property type="protein sequence ID" value="CEG43311.1"/>
    <property type="molecule type" value="Genomic_DNA"/>
</dbReference>
<keyword evidence="2" id="KW-1185">Reference proteome</keyword>
<name>A0A0P1AQX8_PLAHL</name>
<dbReference type="GeneID" id="36408569"/>
<dbReference type="AlphaFoldDB" id="A0A0P1AQX8"/>
<evidence type="ECO:0000313" key="1">
    <source>
        <dbReference type="EMBL" id="CEG43311.1"/>
    </source>
</evidence>
<accession>A0A0P1AQX8</accession>
<organism evidence="1 2">
    <name type="scientific">Plasmopara halstedii</name>
    <name type="common">Downy mildew of sunflower</name>
    <dbReference type="NCBI Taxonomy" id="4781"/>
    <lineage>
        <taxon>Eukaryota</taxon>
        <taxon>Sar</taxon>
        <taxon>Stramenopiles</taxon>
        <taxon>Oomycota</taxon>
        <taxon>Peronosporomycetes</taxon>
        <taxon>Peronosporales</taxon>
        <taxon>Peronosporaceae</taxon>
        <taxon>Plasmopara</taxon>
    </lineage>
</organism>
<reference evidence="2" key="1">
    <citation type="submission" date="2014-09" db="EMBL/GenBank/DDBJ databases">
        <authorList>
            <person name="Sharma Rahul"/>
            <person name="Thines Marco"/>
        </authorList>
    </citation>
    <scope>NUCLEOTIDE SEQUENCE [LARGE SCALE GENOMIC DNA]</scope>
</reference>
<dbReference type="RefSeq" id="XP_024579680.1">
    <property type="nucleotide sequence ID" value="XM_024729288.1"/>
</dbReference>